<comment type="pathway">
    <text evidence="4">Protein modification; protein ubiquitination.</text>
</comment>
<feature type="compositionally biased region" description="Basic and acidic residues" evidence="17">
    <location>
        <begin position="387"/>
        <end position="397"/>
    </location>
</feature>
<keyword evidence="11" id="KW-0833">Ubl conjugation pathway</keyword>
<dbReference type="InterPro" id="IPR013083">
    <property type="entry name" value="Znf_RING/FYVE/PHD"/>
</dbReference>
<feature type="compositionally biased region" description="Low complexity" evidence="17">
    <location>
        <begin position="742"/>
        <end position="751"/>
    </location>
</feature>
<feature type="region of interest" description="Disordered" evidence="17">
    <location>
        <begin position="742"/>
        <end position="772"/>
    </location>
</feature>
<dbReference type="InterPro" id="IPR017907">
    <property type="entry name" value="Znf_RING_CS"/>
</dbReference>
<dbReference type="GO" id="GO:0045944">
    <property type="term" value="P:positive regulation of transcription by RNA polymerase II"/>
    <property type="evidence" value="ECO:0007669"/>
    <property type="project" value="TreeGrafter"/>
</dbReference>
<feature type="compositionally biased region" description="Polar residues" evidence="17">
    <location>
        <begin position="412"/>
        <end position="421"/>
    </location>
</feature>
<name>A0A482WST8_LAOST</name>
<reference evidence="19 20" key="1">
    <citation type="journal article" date="2017" name="Gigascience">
        <title>Genome sequence of the small brown planthopper, Laodelphax striatellus.</title>
        <authorList>
            <person name="Zhu J."/>
            <person name="Jiang F."/>
            <person name="Wang X."/>
            <person name="Yang P."/>
            <person name="Bao Y."/>
            <person name="Zhao W."/>
            <person name="Wang W."/>
            <person name="Lu H."/>
            <person name="Wang Q."/>
            <person name="Cui N."/>
            <person name="Li J."/>
            <person name="Chen X."/>
            <person name="Luo L."/>
            <person name="Yu J."/>
            <person name="Kang L."/>
            <person name="Cui F."/>
        </authorList>
    </citation>
    <scope>NUCLEOTIDE SEQUENCE [LARGE SCALE GENOMIC DNA]</scope>
    <source>
        <strain evidence="19">Lst14</strain>
    </source>
</reference>
<evidence type="ECO:0000313" key="20">
    <source>
        <dbReference type="Proteomes" id="UP000291343"/>
    </source>
</evidence>
<gene>
    <name evidence="19" type="ORF">LSTR_LSTR010674</name>
</gene>
<protein>
    <recommendedName>
        <fullName evidence="14">E3 ubiquitin-protein ligase RNF10</fullName>
        <ecNumber evidence="6">2.3.2.27</ecNumber>
    </recommendedName>
    <alternativeName>
        <fullName evidence="15">RING finger protein 10</fullName>
    </alternativeName>
</protein>
<feature type="domain" description="RING-type" evidence="18">
    <location>
        <begin position="208"/>
        <end position="249"/>
    </location>
</feature>
<feature type="compositionally biased region" description="Low complexity" evidence="17">
    <location>
        <begin position="651"/>
        <end position="661"/>
    </location>
</feature>
<feature type="compositionally biased region" description="Polar residues" evidence="17">
    <location>
        <begin position="377"/>
        <end position="386"/>
    </location>
</feature>
<dbReference type="FunFam" id="3.30.40.10:FF:000112">
    <property type="entry name" value="RING finger protein 10"/>
    <property type="match status" value="1"/>
</dbReference>
<evidence type="ECO:0000256" key="11">
    <source>
        <dbReference type="ARBA" id="ARBA00022786"/>
    </source>
</evidence>
<comment type="similarity">
    <text evidence="5">Belongs to the RNF10 family.</text>
</comment>
<evidence type="ECO:0000256" key="5">
    <source>
        <dbReference type="ARBA" id="ARBA00008117"/>
    </source>
</evidence>
<evidence type="ECO:0000313" key="19">
    <source>
        <dbReference type="EMBL" id="RZF36563.1"/>
    </source>
</evidence>
<evidence type="ECO:0000256" key="9">
    <source>
        <dbReference type="ARBA" id="ARBA00022723"/>
    </source>
</evidence>
<dbReference type="PROSITE" id="PS00518">
    <property type="entry name" value="ZF_RING_1"/>
    <property type="match status" value="1"/>
</dbReference>
<dbReference type="Gene3D" id="3.30.40.10">
    <property type="entry name" value="Zinc/RING finger domain, C3HC4 (zinc finger)"/>
    <property type="match status" value="1"/>
</dbReference>
<keyword evidence="20" id="KW-1185">Reference proteome</keyword>
<dbReference type="STRING" id="195883.A0A482WST8"/>
<evidence type="ECO:0000256" key="16">
    <source>
        <dbReference type="PROSITE-ProRule" id="PRU00175"/>
    </source>
</evidence>
<feature type="region of interest" description="Disordered" evidence="17">
    <location>
        <begin position="365"/>
        <end position="467"/>
    </location>
</feature>
<feature type="compositionally biased region" description="Basic and acidic residues" evidence="17">
    <location>
        <begin position="1"/>
        <end position="11"/>
    </location>
</feature>
<keyword evidence="7" id="KW-0963">Cytoplasm</keyword>
<dbReference type="InterPro" id="IPR018957">
    <property type="entry name" value="Znf_C3HC4_RING-type"/>
</dbReference>
<comment type="catalytic activity">
    <reaction evidence="1">
        <text>S-ubiquitinyl-[E2 ubiquitin-conjugating enzyme]-L-cysteine + [acceptor protein]-L-lysine = [E2 ubiquitin-conjugating enzyme]-L-cysteine + N(6)-ubiquitinyl-[acceptor protein]-L-lysine.</text>
        <dbReference type="EC" id="2.3.2.27"/>
    </reaction>
</comment>
<dbReference type="Pfam" id="PF00097">
    <property type="entry name" value="zf-C3HC4"/>
    <property type="match status" value="1"/>
</dbReference>
<dbReference type="InterPro" id="IPR001841">
    <property type="entry name" value="Znf_RING"/>
</dbReference>
<dbReference type="PANTHER" id="PTHR12983:SF9">
    <property type="entry name" value="E3 UBIQUITIN-PROTEIN LIGASE RNF10"/>
    <property type="match status" value="1"/>
</dbReference>
<keyword evidence="9" id="KW-0479">Metal-binding</keyword>
<dbReference type="FunCoup" id="A0A482WST8">
    <property type="interactions" value="466"/>
</dbReference>
<evidence type="ECO:0000256" key="6">
    <source>
        <dbReference type="ARBA" id="ARBA00012483"/>
    </source>
</evidence>
<feature type="compositionally biased region" description="Polar residues" evidence="17">
    <location>
        <begin position="662"/>
        <end position="683"/>
    </location>
</feature>
<comment type="subcellular location">
    <subcellularLocation>
        <location evidence="3">Cytoplasm</location>
    </subcellularLocation>
    <subcellularLocation>
        <location evidence="2">Nucleus</location>
    </subcellularLocation>
</comment>
<dbReference type="GO" id="GO:0008270">
    <property type="term" value="F:zinc ion binding"/>
    <property type="evidence" value="ECO:0007669"/>
    <property type="project" value="UniProtKB-KW"/>
</dbReference>
<dbReference type="SUPFAM" id="SSF57850">
    <property type="entry name" value="RING/U-box"/>
    <property type="match status" value="1"/>
</dbReference>
<keyword evidence="12" id="KW-0862">Zinc</keyword>
<dbReference type="PROSITE" id="PS50089">
    <property type="entry name" value="ZF_RING_2"/>
    <property type="match status" value="1"/>
</dbReference>
<dbReference type="PANTHER" id="PTHR12983">
    <property type="entry name" value="RING FINGER 10 FAMILY MEMBER"/>
    <property type="match status" value="1"/>
</dbReference>
<keyword evidence="13" id="KW-0539">Nucleus</keyword>
<sequence length="786" mass="87540">MLEDYSMEKKPSNRSNQPPSKGCGTTETKKAQDAASNSKQFPRGSRRREPVGASGWQGGRSDRKPAAFQKGRGYDKRPQPRGQYFEGGKANSKVVDEMLVDELGLTYTPGGGSKRQNLNHLLNFHYAPRGGGSFEEARAEPTHVRNTTRWLMSTHKHKYNKEHFLQANCQFVVRSDGDYSLYMGDPDILVDWELIEQIRVLTNETLSCPICLSQPVAGKITRCGHVYCWACMLHYLALSDKTWRKCPICYEAVHRKDLKSVEVVPHAAHSVGETITFQLMKRERGSLICSPVAQFSNRCSQMLLSVEEQTLDTAFSKLLTADNEQVMKIINKERSELEVEQKENVNCPELCFIEQALELLSERQAQLESRKNKTEQPTEPTTNPDQSDNKDTAESKQPDQVGELAEDISKISLDSDNNNPSTRRESENSTDEGNAEDQADDGNRTRYESVSSEGVSSDGGGDDMPSNITAEDLEIVNENNLSPDTPLTKYFYFYQAVDGQHVYLHAIDVQILVTMYGSLEQCPHLLTGVILEKEAGSMTEELRRRLRYLQHLPITSQFEVAEIELGPPLVTKDIMMCFEAQLEARSQRRKKRARDERRLVKRLMADELKQLGVRPAGGRGGPRLRIDSFYQFPECGAEEFVDVPVEPRQSAASADSSRASSPVATNSAVSVDSLCSTSPSGPSFAQMLRQGKMAGAPAWPTVSKSNSRSAVGRRDSEPGEDQQPPPTSAAHYRQSFRDAFSAPATAAKPAAETNLQIDEPESNGGSKKKKKKQVLLFATSLHCNNK</sequence>
<dbReference type="AlphaFoldDB" id="A0A482WST8"/>
<evidence type="ECO:0000256" key="8">
    <source>
        <dbReference type="ARBA" id="ARBA00022679"/>
    </source>
</evidence>
<evidence type="ECO:0000256" key="4">
    <source>
        <dbReference type="ARBA" id="ARBA00004906"/>
    </source>
</evidence>
<evidence type="ECO:0000256" key="2">
    <source>
        <dbReference type="ARBA" id="ARBA00004123"/>
    </source>
</evidence>
<accession>A0A482WST8</accession>
<dbReference type="CDD" id="cd16536">
    <property type="entry name" value="RING-HC_RNF10"/>
    <property type="match status" value="1"/>
</dbReference>
<evidence type="ECO:0000256" key="13">
    <source>
        <dbReference type="ARBA" id="ARBA00023242"/>
    </source>
</evidence>
<proteinExistence type="inferred from homology"/>
<evidence type="ECO:0000256" key="12">
    <source>
        <dbReference type="ARBA" id="ARBA00022833"/>
    </source>
</evidence>
<evidence type="ECO:0000256" key="14">
    <source>
        <dbReference type="ARBA" id="ARBA00035131"/>
    </source>
</evidence>
<feature type="compositionally biased region" description="Acidic residues" evidence="17">
    <location>
        <begin position="428"/>
        <end position="440"/>
    </location>
</feature>
<feature type="region of interest" description="Disordered" evidence="17">
    <location>
        <begin position="651"/>
        <end position="730"/>
    </location>
</feature>
<keyword evidence="10 16" id="KW-0863">Zinc-finger</keyword>
<dbReference type="Proteomes" id="UP000291343">
    <property type="component" value="Unassembled WGS sequence"/>
</dbReference>
<dbReference type="GO" id="GO:0000976">
    <property type="term" value="F:transcription cis-regulatory region binding"/>
    <property type="evidence" value="ECO:0007669"/>
    <property type="project" value="TreeGrafter"/>
</dbReference>
<evidence type="ECO:0000256" key="7">
    <source>
        <dbReference type="ARBA" id="ARBA00022490"/>
    </source>
</evidence>
<feature type="compositionally biased region" description="Polar residues" evidence="17">
    <location>
        <begin position="13"/>
        <end position="26"/>
    </location>
</feature>
<evidence type="ECO:0000259" key="18">
    <source>
        <dbReference type="PROSITE" id="PS50089"/>
    </source>
</evidence>
<dbReference type="GO" id="GO:0005737">
    <property type="term" value="C:cytoplasm"/>
    <property type="evidence" value="ECO:0007669"/>
    <property type="project" value="UniProtKB-SubCell"/>
</dbReference>
<dbReference type="InterPro" id="IPR039739">
    <property type="entry name" value="MAG2/RNF10"/>
</dbReference>
<organism evidence="19 20">
    <name type="scientific">Laodelphax striatellus</name>
    <name type="common">Small brown planthopper</name>
    <name type="synonym">Delphax striatella</name>
    <dbReference type="NCBI Taxonomy" id="195883"/>
    <lineage>
        <taxon>Eukaryota</taxon>
        <taxon>Metazoa</taxon>
        <taxon>Ecdysozoa</taxon>
        <taxon>Arthropoda</taxon>
        <taxon>Hexapoda</taxon>
        <taxon>Insecta</taxon>
        <taxon>Pterygota</taxon>
        <taxon>Neoptera</taxon>
        <taxon>Paraneoptera</taxon>
        <taxon>Hemiptera</taxon>
        <taxon>Auchenorrhyncha</taxon>
        <taxon>Fulgoroidea</taxon>
        <taxon>Delphacidae</taxon>
        <taxon>Criomorphinae</taxon>
        <taxon>Laodelphax</taxon>
    </lineage>
</organism>
<feature type="region of interest" description="Disordered" evidence="17">
    <location>
        <begin position="1"/>
        <end position="89"/>
    </location>
</feature>
<evidence type="ECO:0000256" key="10">
    <source>
        <dbReference type="ARBA" id="ARBA00022771"/>
    </source>
</evidence>
<dbReference type="EMBL" id="QKKF02026142">
    <property type="protein sequence ID" value="RZF36563.1"/>
    <property type="molecule type" value="Genomic_DNA"/>
</dbReference>
<dbReference type="SMART" id="SM00184">
    <property type="entry name" value="RING"/>
    <property type="match status" value="1"/>
</dbReference>
<evidence type="ECO:0000256" key="1">
    <source>
        <dbReference type="ARBA" id="ARBA00000900"/>
    </source>
</evidence>
<evidence type="ECO:0000256" key="17">
    <source>
        <dbReference type="SAM" id="MobiDB-lite"/>
    </source>
</evidence>
<evidence type="ECO:0000256" key="3">
    <source>
        <dbReference type="ARBA" id="ARBA00004496"/>
    </source>
</evidence>
<dbReference type="GO" id="GO:0061630">
    <property type="term" value="F:ubiquitin protein ligase activity"/>
    <property type="evidence" value="ECO:0007669"/>
    <property type="project" value="UniProtKB-EC"/>
</dbReference>
<dbReference type="OrthoDB" id="10064108at2759"/>
<dbReference type="GO" id="GO:0005634">
    <property type="term" value="C:nucleus"/>
    <property type="evidence" value="ECO:0007669"/>
    <property type="project" value="UniProtKB-SubCell"/>
</dbReference>
<comment type="caution">
    <text evidence="19">The sequence shown here is derived from an EMBL/GenBank/DDBJ whole genome shotgun (WGS) entry which is preliminary data.</text>
</comment>
<dbReference type="EC" id="2.3.2.27" evidence="6"/>
<dbReference type="InParanoid" id="A0A482WST8"/>
<evidence type="ECO:0000256" key="15">
    <source>
        <dbReference type="ARBA" id="ARBA00035390"/>
    </source>
</evidence>
<keyword evidence="8" id="KW-0808">Transferase</keyword>